<dbReference type="EMBL" id="KB320609">
    <property type="protein sequence ID" value="ELW67471.1"/>
    <property type="molecule type" value="Genomic_DNA"/>
</dbReference>
<accession>L9KXE1</accession>
<reference evidence="2" key="2">
    <citation type="journal article" date="2013" name="Nat. Commun.">
        <title>Genome of the Chinese tree shrew.</title>
        <authorList>
            <person name="Fan Y."/>
            <person name="Huang Z.Y."/>
            <person name="Cao C.C."/>
            <person name="Chen C.S."/>
            <person name="Chen Y.X."/>
            <person name="Fan D.D."/>
            <person name="He J."/>
            <person name="Hou H.L."/>
            <person name="Hu L."/>
            <person name="Hu X.T."/>
            <person name="Jiang X.T."/>
            <person name="Lai R."/>
            <person name="Lang Y.S."/>
            <person name="Liang B."/>
            <person name="Liao S.G."/>
            <person name="Mu D."/>
            <person name="Ma Y.Y."/>
            <person name="Niu Y.Y."/>
            <person name="Sun X.Q."/>
            <person name="Xia J.Q."/>
            <person name="Xiao J."/>
            <person name="Xiong Z.Q."/>
            <person name="Xu L."/>
            <person name="Yang L."/>
            <person name="Zhang Y."/>
            <person name="Zhao W."/>
            <person name="Zhao X.D."/>
            <person name="Zheng Y.T."/>
            <person name="Zhou J.M."/>
            <person name="Zhu Y.B."/>
            <person name="Zhang G.J."/>
            <person name="Wang J."/>
            <person name="Yao Y.G."/>
        </authorList>
    </citation>
    <scope>NUCLEOTIDE SEQUENCE [LARGE SCALE GENOMIC DNA]</scope>
</reference>
<dbReference type="AlphaFoldDB" id="L9KXE1"/>
<dbReference type="InParanoid" id="L9KXE1"/>
<organism evidence="1 2">
    <name type="scientific">Tupaia chinensis</name>
    <name type="common">Chinese tree shrew</name>
    <name type="synonym">Tupaia belangeri chinensis</name>
    <dbReference type="NCBI Taxonomy" id="246437"/>
    <lineage>
        <taxon>Eukaryota</taxon>
        <taxon>Metazoa</taxon>
        <taxon>Chordata</taxon>
        <taxon>Craniata</taxon>
        <taxon>Vertebrata</taxon>
        <taxon>Euteleostomi</taxon>
        <taxon>Mammalia</taxon>
        <taxon>Eutheria</taxon>
        <taxon>Euarchontoglires</taxon>
        <taxon>Scandentia</taxon>
        <taxon>Tupaiidae</taxon>
        <taxon>Tupaia</taxon>
    </lineage>
</organism>
<gene>
    <name evidence="1" type="ORF">TREES_T100002814</name>
</gene>
<dbReference type="Proteomes" id="UP000011518">
    <property type="component" value="Unassembled WGS sequence"/>
</dbReference>
<protein>
    <submittedName>
        <fullName evidence="1">Uncharacterized protein</fullName>
    </submittedName>
</protein>
<keyword evidence="2" id="KW-1185">Reference proteome</keyword>
<evidence type="ECO:0000313" key="2">
    <source>
        <dbReference type="Proteomes" id="UP000011518"/>
    </source>
</evidence>
<name>L9KXE1_TUPCH</name>
<proteinExistence type="predicted"/>
<sequence length="199" mass="21952">MYFCKGGHCPTHAYTIVTNKIYSDALLRSKRHRGAKEKKTVEDLAVTSKTFLPADSKKEDVEPVTGTGWPWTPGLPHRFPRQQARGLKHNWDKPGQIGMNLWNQYEPVRINMSQSELVCKHLPNVILKTALAWRPALLLSWLMAAPGPTVGSEQYPLGADVSLPAAKALLCLAVGLGGWVQWGAEPESEEQSVDSEGTP</sequence>
<evidence type="ECO:0000313" key="1">
    <source>
        <dbReference type="EMBL" id="ELW67471.1"/>
    </source>
</evidence>
<reference evidence="2" key="1">
    <citation type="submission" date="2012-07" db="EMBL/GenBank/DDBJ databases">
        <title>Genome of the Chinese tree shrew, a rising model animal genetically related to primates.</title>
        <authorList>
            <person name="Zhang G."/>
            <person name="Fan Y."/>
            <person name="Yao Y."/>
            <person name="Huang Z."/>
        </authorList>
    </citation>
    <scope>NUCLEOTIDE SEQUENCE [LARGE SCALE GENOMIC DNA]</scope>
</reference>